<accession>A0ABD1DWA4</accession>
<evidence type="ECO:0000313" key="3">
    <source>
        <dbReference type="EMBL" id="KAL1403759.1"/>
    </source>
</evidence>
<reference evidence="3 4" key="1">
    <citation type="submission" date="2024-05" db="EMBL/GenBank/DDBJ databases">
        <title>Culex pipiens pipiens assembly and annotation.</title>
        <authorList>
            <person name="Alout H."/>
            <person name="Durand T."/>
        </authorList>
    </citation>
    <scope>NUCLEOTIDE SEQUENCE [LARGE SCALE GENOMIC DNA]</scope>
    <source>
        <strain evidence="3">HA-2024</strain>
        <tissue evidence="3">Whole body</tissue>
    </source>
</reference>
<feature type="transmembrane region" description="Helical" evidence="2">
    <location>
        <begin position="7"/>
        <end position="25"/>
    </location>
</feature>
<evidence type="ECO:0000256" key="2">
    <source>
        <dbReference type="SAM" id="Phobius"/>
    </source>
</evidence>
<feature type="region of interest" description="Disordered" evidence="1">
    <location>
        <begin position="54"/>
        <end position="74"/>
    </location>
</feature>
<sequence length="74" mass="7927">MLVSRRTGFHLVGIIAVAGAVVIGFEAPRAPEFLFDGSAPSPLVTKIVCCQDQPNAAESTNSQEKTSNKRDLRL</sequence>
<protein>
    <submittedName>
        <fullName evidence="3">Uncharacterized protein</fullName>
    </submittedName>
</protein>
<dbReference type="AlphaFoldDB" id="A0ABD1DWA4"/>
<dbReference type="EMBL" id="JBEHCU010001164">
    <property type="protein sequence ID" value="KAL1403759.1"/>
    <property type="molecule type" value="Genomic_DNA"/>
</dbReference>
<keyword evidence="4" id="KW-1185">Reference proteome</keyword>
<feature type="compositionally biased region" description="Polar residues" evidence="1">
    <location>
        <begin position="54"/>
        <end position="65"/>
    </location>
</feature>
<evidence type="ECO:0000313" key="4">
    <source>
        <dbReference type="Proteomes" id="UP001562425"/>
    </source>
</evidence>
<proteinExistence type="predicted"/>
<evidence type="ECO:0000256" key="1">
    <source>
        <dbReference type="SAM" id="MobiDB-lite"/>
    </source>
</evidence>
<organism evidence="3 4">
    <name type="scientific">Culex pipiens pipiens</name>
    <name type="common">Northern house mosquito</name>
    <dbReference type="NCBI Taxonomy" id="38569"/>
    <lineage>
        <taxon>Eukaryota</taxon>
        <taxon>Metazoa</taxon>
        <taxon>Ecdysozoa</taxon>
        <taxon>Arthropoda</taxon>
        <taxon>Hexapoda</taxon>
        <taxon>Insecta</taxon>
        <taxon>Pterygota</taxon>
        <taxon>Neoptera</taxon>
        <taxon>Endopterygota</taxon>
        <taxon>Diptera</taxon>
        <taxon>Nematocera</taxon>
        <taxon>Culicoidea</taxon>
        <taxon>Culicidae</taxon>
        <taxon>Culicinae</taxon>
        <taxon>Culicini</taxon>
        <taxon>Culex</taxon>
        <taxon>Culex</taxon>
    </lineage>
</organism>
<keyword evidence="2" id="KW-0812">Transmembrane</keyword>
<comment type="caution">
    <text evidence="3">The sequence shown here is derived from an EMBL/GenBank/DDBJ whole genome shotgun (WGS) entry which is preliminary data.</text>
</comment>
<keyword evidence="2" id="KW-0472">Membrane</keyword>
<keyword evidence="2" id="KW-1133">Transmembrane helix</keyword>
<name>A0ABD1DWA4_CULPP</name>
<gene>
    <name evidence="3" type="ORF">pipiens_019224</name>
</gene>
<dbReference type="Proteomes" id="UP001562425">
    <property type="component" value="Unassembled WGS sequence"/>
</dbReference>